<sequence>MASPPQPEKLVVQSTDHDEAGNEAARTTKEISIEAEAKGQGVTGYEELTPWQTVKQLKFVCLICFAVTFSAATDGYQVGMVGNIIANKGFVKKFGTQTTSDGDVVLASSVLSLWNILASVGQLTGMITLPFLSDRFGRKASMYYYWLLLTISVILECVAQNWQVWLVSKIFGGLGVGCLQSTIPTYISEVAPIRVRGAFLMCYSFWFTLGQFFAPVALQVLHSQKPEDYLTPIYTQFSQLGIMIIIYLLIPESPAWCASRDKEERAKKSLKRLYRGVPGYDVDHQYNLLVLTVKHERQLAVEQRQESWTAIFRGSDGKRTIVSLWTLMAQHFIGLGVFFSYSTYFFQQVGFEDPFKVTCITSSINIAFSIIIIALADGIGRRILACSGTTICWLCTVVVGILGVVPSSNATSYLLVLFVCIWNIGLVANGATGWGFIGEISSQRLRPYTAGFAAGSCSLAGILFGFLTPYMLNAHQWNWGLKASWLYAGLGLPFTAAMWFLIPETKNRSAAELDELFERKIKPWRFHKTTTATQRVVEQNKVNHSQ</sequence>
<dbReference type="Proteomes" id="UP000805649">
    <property type="component" value="Unassembled WGS sequence"/>
</dbReference>
<keyword evidence="2" id="KW-1185">Reference proteome</keyword>
<dbReference type="EMBL" id="VUJX02000002">
    <property type="protein sequence ID" value="KAL0942058.1"/>
    <property type="molecule type" value="Genomic_DNA"/>
</dbReference>
<evidence type="ECO:0000313" key="2">
    <source>
        <dbReference type="Proteomes" id="UP000805649"/>
    </source>
</evidence>
<reference evidence="1 2" key="1">
    <citation type="journal article" date="2020" name="Phytopathology">
        <title>Genome Sequence Resources of Colletotrichum truncatum, C. plurivorum, C. musicola, and C. sojae: Four Species Pathogenic to Soybean (Glycine max).</title>
        <authorList>
            <person name="Rogerio F."/>
            <person name="Boufleur T.R."/>
            <person name="Ciampi-Guillardi M."/>
            <person name="Sukno S.A."/>
            <person name="Thon M.R."/>
            <person name="Massola Junior N.S."/>
            <person name="Baroncelli R."/>
        </authorList>
    </citation>
    <scope>NUCLEOTIDE SEQUENCE [LARGE SCALE GENOMIC DNA]</scope>
    <source>
        <strain evidence="1 2">CMES1059</strain>
    </source>
</reference>
<organism evidence="1 2">
    <name type="scientific">Colletotrichum truncatum</name>
    <name type="common">Anthracnose fungus</name>
    <name type="synonym">Colletotrichum capsici</name>
    <dbReference type="NCBI Taxonomy" id="5467"/>
    <lineage>
        <taxon>Eukaryota</taxon>
        <taxon>Fungi</taxon>
        <taxon>Dikarya</taxon>
        <taxon>Ascomycota</taxon>
        <taxon>Pezizomycotina</taxon>
        <taxon>Sordariomycetes</taxon>
        <taxon>Hypocreomycetidae</taxon>
        <taxon>Glomerellales</taxon>
        <taxon>Glomerellaceae</taxon>
        <taxon>Colletotrichum</taxon>
        <taxon>Colletotrichum truncatum species complex</taxon>
    </lineage>
</organism>
<gene>
    <name evidence="1" type="ORF">CTRU02_204821</name>
</gene>
<proteinExistence type="predicted"/>
<protein>
    <submittedName>
        <fullName evidence="1">MFS alpha-glucoside transporter</fullName>
    </submittedName>
</protein>
<comment type="caution">
    <text evidence="1">The sequence shown here is derived from an EMBL/GenBank/DDBJ whole genome shotgun (WGS) entry which is preliminary data.</text>
</comment>
<name>A0ACC3ZD29_COLTU</name>
<evidence type="ECO:0000313" key="1">
    <source>
        <dbReference type="EMBL" id="KAL0942058.1"/>
    </source>
</evidence>
<accession>A0ACC3ZD29</accession>